<dbReference type="EMBL" id="CAJNNV010000847">
    <property type="protein sequence ID" value="CAE8583735.1"/>
    <property type="molecule type" value="Genomic_DNA"/>
</dbReference>
<sequence>MPTHTIDRASLQPQPMAAPARAGLLIDMRCAGGADLVKRVMESEKIIKVIWGADGDLTSLRHQEVPFPLGFKSRSVIDAQLAFSTPTSRLGMARMLERVPPEIIERLPQKEWIDFDQPHSYNRRALRWPLHPEEARYATDDLHRLDVIVATQVPESGGYAQALATTKAITDRIEADPDGLAWIQNEMIWFERKTGVQRRSK</sequence>
<reference evidence="1" key="1">
    <citation type="submission" date="2021-02" db="EMBL/GenBank/DDBJ databases">
        <authorList>
            <person name="Dougan E. K."/>
            <person name="Rhodes N."/>
            <person name="Thang M."/>
            <person name="Chan C."/>
        </authorList>
    </citation>
    <scope>NUCLEOTIDE SEQUENCE</scope>
</reference>
<dbReference type="InterPro" id="IPR036397">
    <property type="entry name" value="RNaseH_sf"/>
</dbReference>
<dbReference type="SUPFAM" id="SSF53098">
    <property type="entry name" value="Ribonuclease H-like"/>
    <property type="match status" value="1"/>
</dbReference>
<dbReference type="InterPro" id="IPR012337">
    <property type="entry name" value="RNaseH-like_sf"/>
</dbReference>
<organism evidence="1 2">
    <name type="scientific">Polarella glacialis</name>
    <name type="common">Dinoflagellate</name>
    <dbReference type="NCBI Taxonomy" id="89957"/>
    <lineage>
        <taxon>Eukaryota</taxon>
        <taxon>Sar</taxon>
        <taxon>Alveolata</taxon>
        <taxon>Dinophyceae</taxon>
        <taxon>Suessiales</taxon>
        <taxon>Suessiaceae</taxon>
        <taxon>Polarella</taxon>
    </lineage>
</organism>
<accession>A0A813DC01</accession>
<dbReference type="OrthoDB" id="422005at2759"/>
<dbReference type="Proteomes" id="UP000654075">
    <property type="component" value="Unassembled WGS sequence"/>
</dbReference>
<keyword evidence="2" id="KW-1185">Reference proteome</keyword>
<proteinExistence type="predicted"/>
<dbReference type="Gene3D" id="3.30.420.10">
    <property type="entry name" value="Ribonuclease H-like superfamily/Ribonuclease H"/>
    <property type="match status" value="1"/>
</dbReference>
<dbReference type="GO" id="GO:0003676">
    <property type="term" value="F:nucleic acid binding"/>
    <property type="evidence" value="ECO:0007669"/>
    <property type="project" value="InterPro"/>
</dbReference>
<name>A0A813DC01_POLGL</name>
<feature type="non-terminal residue" evidence="1">
    <location>
        <position position="1"/>
    </location>
</feature>
<evidence type="ECO:0000313" key="1">
    <source>
        <dbReference type="EMBL" id="CAE8583735.1"/>
    </source>
</evidence>
<dbReference type="AlphaFoldDB" id="A0A813DC01"/>
<protein>
    <submittedName>
        <fullName evidence="1">Uncharacterized protein</fullName>
    </submittedName>
</protein>
<evidence type="ECO:0000313" key="2">
    <source>
        <dbReference type="Proteomes" id="UP000654075"/>
    </source>
</evidence>
<gene>
    <name evidence="1" type="ORF">PGLA1383_LOCUS2687</name>
</gene>
<comment type="caution">
    <text evidence="1">The sequence shown here is derived from an EMBL/GenBank/DDBJ whole genome shotgun (WGS) entry which is preliminary data.</text>
</comment>